<dbReference type="AlphaFoldDB" id="X1FN04"/>
<reference evidence="1" key="1">
    <citation type="journal article" date="2014" name="Front. Microbiol.">
        <title>High frequency of phylogenetically diverse reductive dehalogenase-homologous genes in deep subseafloor sedimentary metagenomes.</title>
        <authorList>
            <person name="Kawai M."/>
            <person name="Futagami T."/>
            <person name="Toyoda A."/>
            <person name="Takaki Y."/>
            <person name="Nishi S."/>
            <person name="Hori S."/>
            <person name="Arai W."/>
            <person name="Tsubouchi T."/>
            <person name="Morono Y."/>
            <person name="Uchiyama I."/>
            <person name="Ito T."/>
            <person name="Fujiyama A."/>
            <person name="Inagaki F."/>
            <person name="Takami H."/>
        </authorList>
    </citation>
    <scope>NUCLEOTIDE SEQUENCE</scope>
    <source>
        <strain evidence="1">Expedition CK06-06</strain>
    </source>
</reference>
<organism evidence="1">
    <name type="scientific">marine sediment metagenome</name>
    <dbReference type="NCBI Taxonomy" id="412755"/>
    <lineage>
        <taxon>unclassified sequences</taxon>
        <taxon>metagenomes</taxon>
        <taxon>ecological metagenomes</taxon>
    </lineage>
</organism>
<comment type="caution">
    <text evidence="1">The sequence shown here is derived from an EMBL/GenBank/DDBJ whole genome shotgun (WGS) entry which is preliminary data.</text>
</comment>
<gene>
    <name evidence="1" type="ORF">S03H2_15206</name>
</gene>
<proteinExistence type="predicted"/>
<name>X1FN04_9ZZZZ</name>
<protein>
    <submittedName>
        <fullName evidence="1">Uncharacterized protein</fullName>
    </submittedName>
</protein>
<sequence>MNQVIVEFGHEVFKKKEAAALRLKTDSFVVESNVHFPTDYNLLWDSARKCLDMVDKFLKKYPALK</sequence>
<accession>X1FN04</accession>
<evidence type="ECO:0000313" key="1">
    <source>
        <dbReference type="EMBL" id="GAH47036.1"/>
    </source>
</evidence>
<dbReference type="EMBL" id="BARU01007720">
    <property type="protein sequence ID" value="GAH47036.1"/>
    <property type="molecule type" value="Genomic_DNA"/>
</dbReference>